<evidence type="ECO:0000259" key="3">
    <source>
        <dbReference type="Pfam" id="PF22600"/>
    </source>
</evidence>
<proteinExistence type="predicted"/>
<feature type="transmembrane region" description="Helical" evidence="2">
    <location>
        <begin position="187"/>
        <end position="207"/>
    </location>
</feature>
<dbReference type="PANTHER" id="PTHR23092">
    <property type="entry name" value="POLY(A) RNA POLYMERASE"/>
    <property type="match status" value="1"/>
</dbReference>
<evidence type="ECO:0000313" key="4">
    <source>
        <dbReference type="EMBL" id="KAJ3251095.1"/>
    </source>
</evidence>
<sequence length="574" mass="65491">MKNIIWLPAYVPQQEPLERLDEELESLIMYITPTAMEEEIRRKVIQKYQTVINERFPNYQVAVFGSCCNSLYLPNSDIDLVIINTEEEEGIPAQRMSSVLSKITRKLHPHTSYLFLVKKAKIPIIKIIDYSSNIAIDISYNSAENTTKVAEFVAEKLMEYSDIKWMVLFLKQYLANRELNNNANGGLGGFAAFLLVLSFLELYPMLYKDTKLDFYTKPNSKAKLLIDFFHFYGRILDINSVGLAPTGMEGDRSVIMIDKEYYYNNIEPYETKQANLGYSRPKMLLLDPTNQANNTAKGCSLIETIFSEFNKSYDRLLTIAGNDSMQFEDGTYIGFLSNDIIAISSEEVEKRKQFKQYGSRLGLSQWDGNLHLQDDFWSDATGTKHKLVNKPILTEFKKRVSDSDYYNKNKMQKSTPFSKFPNVKQSPPKHLKKNPQQKAAPNQKNVWTNPKSNNSAKAQSTAKQFTHPNFKPAQNNRQSTNSPNQRPLHALTQKQSNNGNAKSQKDSPGKKNSNAKRQGQLFALKHQKGNSNVANKQPKNKGKFNSPHKQGNARQSTPNLHRVHTPMKVAKNKS</sequence>
<feature type="compositionally biased region" description="Polar residues" evidence="1">
    <location>
        <begin position="547"/>
        <end position="559"/>
    </location>
</feature>
<dbReference type="InterPro" id="IPR045862">
    <property type="entry name" value="Trf4-like"/>
</dbReference>
<keyword evidence="2" id="KW-1133">Transmembrane helix</keyword>
<dbReference type="Proteomes" id="UP001210925">
    <property type="component" value="Unassembled WGS sequence"/>
</dbReference>
<accession>A0AAD5Y4N2</accession>
<dbReference type="InterPro" id="IPR054708">
    <property type="entry name" value="MTPAP-like_central"/>
</dbReference>
<dbReference type="Gene3D" id="1.10.1410.10">
    <property type="match status" value="1"/>
</dbReference>
<dbReference type="SUPFAM" id="SSF81301">
    <property type="entry name" value="Nucleotidyltransferase"/>
    <property type="match status" value="1"/>
</dbReference>
<keyword evidence="5" id="KW-1185">Reference proteome</keyword>
<dbReference type="GO" id="GO:0043634">
    <property type="term" value="P:polyadenylation-dependent ncRNA catabolic process"/>
    <property type="evidence" value="ECO:0007669"/>
    <property type="project" value="TreeGrafter"/>
</dbReference>
<evidence type="ECO:0000313" key="5">
    <source>
        <dbReference type="Proteomes" id="UP001210925"/>
    </source>
</evidence>
<dbReference type="SUPFAM" id="SSF81631">
    <property type="entry name" value="PAP/OAS1 substrate-binding domain"/>
    <property type="match status" value="1"/>
</dbReference>
<comment type="caution">
    <text evidence="4">The sequence shown here is derived from an EMBL/GenBank/DDBJ whole genome shotgun (WGS) entry which is preliminary data.</text>
</comment>
<dbReference type="GO" id="GO:0031499">
    <property type="term" value="C:TRAMP complex"/>
    <property type="evidence" value="ECO:0007669"/>
    <property type="project" value="TreeGrafter"/>
</dbReference>
<name>A0AAD5Y4N2_9FUNG</name>
<organism evidence="4 5">
    <name type="scientific">Boothiomyces macroporosus</name>
    <dbReference type="NCBI Taxonomy" id="261099"/>
    <lineage>
        <taxon>Eukaryota</taxon>
        <taxon>Fungi</taxon>
        <taxon>Fungi incertae sedis</taxon>
        <taxon>Chytridiomycota</taxon>
        <taxon>Chytridiomycota incertae sedis</taxon>
        <taxon>Chytridiomycetes</taxon>
        <taxon>Rhizophydiales</taxon>
        <taxon>Terramycetaceae</taxon>
        <taxon>Boothiomyces</taxon>
    </lineage>
</organism>
<gene>
    <name evidence="4" type="ORF">HK103_002881</name>
</gene>
<dbReference type="GO" id="GO:0003729">
    <property type="term" value="F:mRNA binding"/>
    <property type="evidence" value="ECO:0007669"/>
    <property type="project" value="TreeGrafter"/>
</dbReference>
<feature type="compositionally biased region" description="Basic residues" evidence="1">
    <location>
        <begin position="561"/>
        <end position="574"/>
    </location>
</feature>
<feature type="region of interest" description="Disordered" evidence="1">
    <location>
        <begin position="408"/>
        <end position="574"/>
    </location>
</feature>
<dbReference type="Gene3D" id="3.30.460.10">
    <property type="entry name" value="Beta Polymerase, domain 2"/>
    <property type="match status" value="1"/>
</dbReference>
<evidence type="ECO:0000256" key="2">
    <source>
        <dbReference type="SAM" id="Phobius"/>
    </source>
</evidence>
<keyword evidence="2" id="KW-0812">Transmembrane</keyword>
<dbReference type="Pfam" id="PF22600">
    <property type="entry name" value="MTPAP-like_central"/>
    <property type="match status" value="1"/>
</dbReference>
<dbReference type="InterPro" id="IPR043519">
    <property type="entry name" value="NT_sf"/>
</dbReference>
<dbReference type="GO" id="GO:0010605">
    <property type="term" value="P:negative regulation of macromolecule metabolic process"/>
    <property type="evidence" value="ECO:0007669"/>
    <property type="project" value="UniProtKB-ARBA"/>
</dbReference>
<feature type="domain" description="Poly(A) RNA polymerase mitochondrial-like central palm" evidence="3">
    <location>
        <begin position="20"/>
        <end position="142"/>
    </location>
</feature>
<feature type="compositionally biased region" description="Polar residues" evidence="1">
    <location>
        <begin position="436"/>
        <end position="485"/>
    </location>
</feature>
<reference evidence="4" key="1">
    <citation type="submission" date="2020-05" db="EMBL/GenBank/DDBJ databases">
        <title>Phylogenomic resolution of chytrid fungi.</title>
        <authorList>
            <person name="Stajich J.E."/>
            <person name="Amses K."/>
            <person name="Simmons R."/>
            <person name="Seto K."/>
            <person name="Myers J."/>
            <person name="Bonds A."/>
            <person name="Quandt C.A."/>
            <person name="Barry K."/>
            <person name="Liu P."/>
            <person name="Grigoriev I."/>
            <person name="Longcore J.E."/>
            <person name="James T.Y."/>
        </authorList>
    </citation>
    <scope>NUCLEOTIDE SEQUENCE</scope>
    <source>
        <strain evidence="4">PLAUS21</strain>
    </source>
</reference>
<dbReference type="EMBL" id="JADGKB010000201">
    <property type="protein sequence ID" value="KAJ3251095.1"/>
    <property type="molecule type" value="Genomic_DNA"/>
</dbReference>
<dbReference type="GO" id="GO:0005730">
    <property type="term" value="C:nucleolus"/>
    <property type="evidence" value="ECO:0007669"/>
    <property type="project" value="TreeGrafter"/>
</dbReference>
<dbReference type="AlphaFoldDB" id="A0AAD5Y4N2"/>
<dbReference type="GO" id="GO:1990817">
    <property type="term" value="F:poly(A) RNA polymerase activity"/>
    <property type="evidence" value="ECO:0007669"/>
    <property type="project" value="InterPro"/>
</dbReference>
<feature type="compositionally biased region" description="Polar residues" evidence="1">
    <location>
        <begin position="492"/>
        <end position="502"/>
    </location>
</feature>
<dbReference type="CDD" id="cd05402">
    <property type="entry name" value="NT_PAP_TUTase"/>
    <property type="match status" value="1"/>
</dbReference>
<dbReference type="PANTHER" id="PTHR23092:SF15">
    <property type="entry name" value="INACTIVE NON-CANONICAL POLY(A) RNA POLYMERASE PROTEIN TRF4-2-RELATED"/>
    <property type="match status" value="1"/>
</dbReference>
<keyword evidence="2" id="KW-0472">Membrane</keyword>
<dbReference type="GO" id="GO:0031123">
    <property type="term" value="P:RNA 3'-end processing"/>
    <property type="evidence" value="ECO:0007669"/>
    <property type="project" value="TreeGrafter"/>
</dbReference>
<protein>
    <recommendedName>
        <fullName evidence="3">Poly(A) RNA polymerase mitochondrial-like central palm domain-containing protein</fullName>
    </recommendedName>
</protein>
<evidence type="ECO:0000256" key="1">
    <source>
        <dbReference type="SAM" id="MobiDB-lite"/>
    </source>
</evidence>